<comment type="pathway">
    <text evidence="1">Protein modification; protein ubiquitination.</text>
</comment>
<feature type="non-terminal residue" evidence="6">
    <location>
        <position position="1"/>
    </location>
</feature>
<evidence type="ECO:0008006" key="7">
    <source>
        <dbReference type="Google" id="ProtNLM"/>
    </source>
</evidence>
<protein>
    <recommendedName>
        <fullName evidence="7">IBR domain-containing protein</fullName>
    </recommendedName>
</protein>
<organism evidence="6">
    <name type="scientific">Graphocephala atropunctata</name>
    <dbReference type="NCBI Taxonomy" id="36148"/>
    <lineage>
        <taxon>Eukaryota</taxon>
        <taxon>Metazoa</taxon>
        <taxon>Ecdysozoa</taxon>
        <taxon>Arthropoda</taxon>
        <taxon>Hexapoda</taxon>
        <taxon>Insecta</taxon>
        <taxon>Pterygota</taxon>
        <taxon>Neoptera</taxon>
        <taxon>Paraneoptera</taxon>
        <taxon>Hemiptera</taxon>
        <taxon>Auchenorrhyncha</taxon>
        <taxon>Membracoidea</taxon>
        <taxon>Cicadellidae</taxon>
        <taxon>Cicadellinae</taxon>
        <taxon>Cicadellini</taxon>
        <taxon>Graphocephala</taxon>
    </lineage>
</organism>
<evidence type="ECO:0000256" key="4">
    <source>
        <dbReference type="ARBA" id="ARBA00022786"/>
    </source>
</evidence>
<dbReference type="Pfam" id="PF26200">
    <property type="entry name" value="Rcat_RNF216"/>
    <property type="match status" value="1"/>
</dbReference>
<dbReference type="AlphaFoldDB" id="A0A1B6KU21"/>
<accession>A0A1B6KU21</accession>
<dbReference type="GO" id="GO:0008270">
    <property type="term" value="F:zinc ion binding"/>
    <property type="evidence" value="ECO:0007669"/>
    <property type="project" value="UniProtKB-KW"/>
</dbReference>
<keyword evidence="4" id="KW-0833">Ubl conjugation pathway</keyword>
<dbReference type="EMBL" id="GEBQ01025035">
    <property type="protein sequence ID" value="JAT14942.1"/>
    <property type="molecule type" value="Transcribed_RNA"/>
</dbReference>
<dbReference type="Gene3D" id="1.20.120.1750">
    <property type="match status" value="1"/>
</dbReference>
<evidence type="ECO:0000256" key="2">
    <source>
        <dbReference type="ARBA" id="ARBA00022723"/>
    </source>
</evidence>
<dbReference type="PANTHER" id="PTHR22770">
    <property type="entry name" value="UBIQUITIN CONJUGATING ENZYME 7 INTERACTING PROTEIN-RELATED"/>
    <property type="match status" value="1"/>
</dbReference>
<evidence type="ECO:0000256" key="5">
    <source>
        <dbReference type="ARBA" id="ARBA00022833"/>
    </source>
</evidence>
<keyword evidence="2" id="KW-0479">Metal-binding</keyword>
<name>A0A1B6KU21_9HEMI</name>
<reference evidence="6" key="1">
    <citation type="submission" date="2015-11" db="EMBL/GenBank/DDBJ databases">
        <title>De novo transcriptome assembly of four potential Pierce s Disease insect vectors from Arizona vineyards.</title>
        <authorList>
            <person name="Tassone E.E."/>
        </authorList>
    </citation>
    <scope>NUCLEOTIDE SEQUENCE</scope>
</reference>
<sequence>KFQSPTMSRVSGFGFSTKMSREISARRGKTRNYVKNKKMEKFARIYIEEAMTRALIRHCPSCRRAILKTEGCDIVSCVCGCHFCYKCGHRVAECRLSRCRGLLSTSSAQAGLRAWQRLRRRYPSLKFRQCKGLLRTKRKYRY</sequence>
<gene>
    <name evidence="6" type="ORF">g.55213</name>
</gene>
<proteinExistence type="predicted"/>
<keyword evidence="5" id="KW-0862">Zinc</keyword>
<evidence type="ECO:0000256" key="3">
    <source>
        <dbReference type="ARBA" id="ARBA00022771"/>
    </source>
</evidence>
<evidence type="ECO:0000256" key="1">
    <source>
        <dbReference type="ARBA" id="ARBA00004906"/>
    </source>
</evidence>
<keyword evidence="3" id="KW-0863">Zinc-finger</keyword>
<dbReference type="SUPFAM" id="SSF57850">
    <property type="entry name" value="RING/U-box"/>
    <property type="match status" value="1"/>
</dbReference>
<evidence type="ECO:0000313" key="6">
    <source>
        <dbReference type="EMBL" id="JAT14942.1"/>
    </source>
</evidence>
<dbReference type="InterPro" id="IPR051628">
    <property type="entry name" value="LUBAC_E3_Ligases"/>
</dbReference>